<keyword evidence="2" id="KW-1185">Reference proteome</keyword>
<dbReference type="SUPFAM" id="SSF51395">
    <property type="entry name" value="FMN-linked oxidoreductases"/>
    <property type="match status" value="1"/>
</dbReference>
<sequence length="53" mass="5875">MKYQGLFEPIKIGKLEIKNRYAMAPMGPLGLGDCEGGRNDRGIPGRVTISFYD</sequence>
<dbReference type="Gene3D" id="3.20.20.70">
    <property type="entry name" value="Aldolase class I"/>
    <property type="match status" value="1"/>
</dbReference>
<proteinExistence type="predicted"/>
<reference evidence="2" key="1">
    <citation type="submission" date="2016-10" db="EMBL/GenBank/DDBJ databases">
        <authorList>
            <person name="Varghese N."/>
            <person name="Submissions S."/>
        </authorList>
    </citation>
    <scope>NUCLEOTIDE SEQUENCE [LARGE SCALE GENOMIC DNA]</scope>
    <source>
        <strain evidence="2">P18</strain>
    </source>
</reference>
<dbReference type="RefSeq" id="WP_177201576.1">
    <property type="nucleotide sequence ID" value="NZ_FOXO01000004.1"/>
</dbReference>
<dbReference type="InterPro" id="IPR013785">
    <property type="entry name" value="Aldolase_TIM"/>
</dbReference>
<organism evidence="1 2">
    <name type="scientific">Butyrivibrio proteoclasticus</name>
    <dbReference type="NCBI Taxonomy" id="43305"/>
    <lineage>
        <taxon>Bacteria</taxon>
        <taxon>Bacillati</taxon>
        <taxon>Bacillota</taxon>
        <taxon>Clostridia</taxon>
        <taxon>Lachnospirales</taxon>
        <taxon>Lachnospiraceae</taxon>
        <taxon>Butyrivibrio</taxon>
    </lineage>
</organism>
<evidence type="ECO:0000313" key="2">
    <source>
        <dbReference type="Proteomes" id="UP000182624"/>
    </source>
</evidence>
<evidence type="ECO:0000313" key="1">
    <source>
        <dbReference type="EMBL" id="SFP60228.1"/>
    </source>
</evidence>
<dbReference type="EMBL" id="FOXO01000004">
    <property type="protein sequence ID" value="SFP60228.1"/>
    <property type="molecule type" value="Genomic_DNA"/>
</dbReference>
<accession>A0A1I5RNW4</accession>
<gene>
    <name evidence="1" type="ORF">SAMN04487928_104119</name>
</gene>
<dbReference type="Proteomes" id="UP000182624">
    <property type="component" value="Unassembled WGS sequence"/>
</dbReference>
<protein>
    <submittedName>
        <fullName evidence="1">NADH:flavin oxidoreductase / NADH oxidase family protein</fullName>
    </submittedName>
</protein>
<dbReference type="AlphaFoldDB" id="A0A1I5RNW4"/>
<name>A0A1I5RNW4_9FIRM</name>